<evidence type="ECO:0000313" key="1">
    <source>
        <dbReference type="EMBL" id="GIH03862.1"/>
    </source>
</evidence>
<dbReference type="EMBL" id="BONY01000009">
    <property type="protein sequence ID" value="GIH03862.1"/>
    <property type="molecule type" value="Genomic_DNA"/>
</dbReference>
<gene>
    <name evidence="1" type="ORF">Rhe02_19290</name>
</gene>
<sequence length="707" mass="76280">MGFLGLTPLAVDVLALRIAQAADALEEAAADAAAASALAELDDENLPTESRTMASDLRGAATTLTGRAGYLSGYVLPAIEVAQALTPGPALVQQQPHRPVPGEHFMDQIVWFVASDWESNRGVRGTEFKGSAGLDVFGFAAEAGWQIDVRVQPGGGPVEVRMANSATLSLSNGSPSLDSLVKAQARWQYPITWALPGLGRLLPNTGTYAQTFWFPSEDAAKAFFQRYVDEVAVYGVDLANNANVGLAMGTFAQLYTNIYGTGPIGYTVDFGQQLSFVAGLGLRAPVDRLLGGGSLDPATGKFLNDLALAFDGEASAQLTYGFSIDRYTTAGYQVPGMEFAQPPGWATTAWLRAQGDAQVRLSGRVLLFGEAIGAQIEADVRAGVVFDRWGEARQVVLRATVAGYQFPDSGTLCIPLGDGTWLKVTQDSWSLIPGNEATLMIGDDDALVRVIEFERTINLDSPRAMAQAQMQHQIDASGLDRLNIAVAQDPSLGDDVDRALQELKTLTGVDVPAEQWQAILEQTMRPADPWNPPSAQITGLVAGTPLAEVPEGVLRTWAEVYLHPIAQQTGNSRWFFGWSDGLTPWDISWAAEHRIADMNDEQVQDYLTTTSGIEPEGWEITTYEGTQRLQAAELSGDVDPALLAQAAAGYFNGSVEAQRLDYHQIGQWQFTDAKYQELIALFPDQLPQAVQRLEDENQIQTTPTPTP</sequence>
<evidence type="ECO:0000313" key="2">
    <source>
        <dbReference type="Proteomes" id="UP000612899"/>
    </source>
</evidence>
<dbReference type="RefSeq" id="WP_203907755.1">
    <property type="nucleotide sequence ID" value="NZ_BONY01000009.1"/>
</dbReference>
<dbReference type="AlphaFoldDB" id="A0A8J3Q5W3"/>
<reference evidence="1" key="1">
    <citation type="submission" date="2021-01" db="EMBL/GenBank/DDBJ databases">
        <title>Whole genome shotgun sequence of Rhizocola hellebori NBRC 109834.</title>
        <authorList>
            <person name="Komaki H."/>
            <person name="Tamura T."/>
        </authorList>
    </citation>
    <scope>NUCLEOTIDE SEQUENCE</scope>
    <source>
        <strain evidence="1">NBRC 109834</strain>
    </source>
</reference>
<proteinExistence type="predicted"/>
<protein>
    <submittedName>
        <fullName evidence="1">Uncharacterized protein</fullName>
    </submittedName>
</protein>
<name>A0A8J3Q5W3_9ACTN</name>
<dbReference type="Proteomes" id="UP000612899">
    <property type="component" value="Unassembled WGS sequence"/>
</dbReference>
<organism evidence="1 2">
    <name type="scientific">Rhizocola hellebori</name>
    <dbReference type="NCBI Taxonomy" id="1392758"/>
    <lineage>
        <taxon>Bacteria</taxon>
        <taxon>Bacillati</taxon>
        <taxon>Actinomycetota</taxon>
        <taxon>Actinomycetes</taxon>
        <taxon>Micromonosporales</taxon>
        <taxon>Micromonosporaceae</taxon>
        <taxon>Rhizocola</taxon>
    </lineage>
</organism>
<comment type="caution">
    <text evidence="1">The sequence shown here is derived from an EMBL/GenBank/DDBJ whole genome shotgun (WGS) entry which is preliminary data.</text>
</comment>
<accession>A0A8J3Q5W3</accession>
<keyword evidence="2" id="KW-1185">Reference proteome</keyword>